<dbReference type="PROSITE" id="PS00409">
    <property type="entry name" value="PROKAR_NTER_METHYL"/>
    <property type="match status" value="1"/>
</dbReference>
<organism evidence="2 3">
    <name type="scientific">Microvirga brassicacearum</name>
    <dbReference type="NCBI Taxonomy" id="2580413"/>
    <lineage>
        <taxon>Bacteria</taxon>
        <taxon>Pseudomonadati</taxon>
        <taxon>Pseudomonadota</taxon>
        <taxon>Alphaproteobacteria</taxon>
        <taxon>Hyphomicrobiales</taxon>
        <taxon>Methylobacteriaceae</taxon>
        <taxon>Microvirga</taxon>
    </lineage>
</organism>
<accession>A0A5N3P4P2</accession>
<dbReference type="AlphaFoldDB" id="A0A5N3P4P2"/>
<proteinExistence type="predicted"/>
<reference evidence="2 3" key="1">
    <citation type="journal article" date="2019" name="Microorganisms">
        <title>Genome Insights into the Novel Species Microvirga brassicacearum, a Rapeseed Endophyte with Biotechnological Potential.</title>
        <authorList>
            <person name="Jimenez-Gomez A."/>
            <person name="Saati-Santamaria Z."/>
            <person name="Igual J.M."/>
            <person name="Rivas R."/>
            <person name="Mateos P.F."/>
            <person name="Garcia-Fraile P."/>
        </authorList>
    </citation>
    <scope>NUCLEOTIDE SEQUENCE [LARGE SCALE GENOMIC DNA]</scope>
    <source>
        <strain evidence="2 3">CDVBN77</strain>
    </source>
</reference>
<keyword evidence="3" id="KW-1185">Reference proteome</keyword>
<evidence type="ECO:0000313" key="3">
    <source>
        <dbReference type="Proteomes" id="UP000325684"/>
    </source>
</evidence>
<dbReference type="EMBL" id="VCMV01000063">
    <property type="protein sequence ID" value="KAB0264673.1"/>
    <property type="molecule type" value="Genomic_DNA"/>
</dbReference>
<keyword evidence="1" id="KW-0812">Transmembrane</keyword>
<sequence length="127" mass="13821">MRITDERRAGFTLLEALVALTILAGTTASLMMLIATNRRAQADADADLSVALHARTLLARIGRDLPLEIGTISGTFEDGRTWSILATPFGPEPATPNSTLLQVKVRLQRMVSKPSLIEVVTLKRTPR</sequence>
<dbReference type="RefSeq" id="WP_150948606.1">
    <property type="nucleotide sequence ID" value="NZ_VCMV01000063.1"/>
</dbReference>
<dbReference type="OrthoDB" id="8242679at2"/>
<feature type="transmembrane region" description="Helical" evidence="1">
    <location>
        <begin position="12"/>
        <end position="35"/>
    </location>
</feature>
<comment type="caution">
    <text evidence="2">The sequence shown here is derived from an EMBL/GenBank/DDBJ whole genome shotgun (WGS) entry which is preliminary data.</text>
</comment>
<evidence type="ECO:0000256" key="1">
    <source>
        <dbReference type="SAM" id="Phobius"/>
    </source>
</evidence>
<dbReference type="Proteomes" id="UP000325684">
    <property type="component" value="Unassembled WGS sequence"/>
</dbReference>
<gene>
    <name evidence="2" type="ORF">FEZ63_21720</name>
</gene>
<dbReference type="Pfam" id="PF07963">
    <property type="entry name" value="N_methyl"/>
    <property type="match status" value="1"/>
</dbReference>
<dbReference type="InterPro" id="IPR012902">
    <property type="entry name" value="N_methyl_site"/>
</dbReference>
<keyword evidence="1" id="KW-1133">Transmembrane helix</keyword>
<evidence type="ECO:0000313" key="2">
    <source>
        <dbReference type="EMBL" id="KAB0264673.1"/>
    </source>
</evidence>
<protein>
    <submittedName>
        <fullName evidence="2">Type II secretion system protein</fullName>
    </submittedName>
</protein>
<keyword evidence="1" id="KW-0472">Membrane</keyword>
<name>A0A5N3P4P2_9HYPH</name>